<proteinExistence type="predicted"/>
<name>A0ABX6EPH9_KLUMA</name>
<dbReference type="Proteomes" id="UP000422736">
    <property type="component" value="Chromosome 1"/>
</dbReference>
<feature type="coiled-coil region" evidence="1">
    <location>
        <begin position="264"/>
        <end position="291"/>
    </location>
</feature>
<gene>
    <name evidence="3" type="ORF">FIM1_828</name>
</gene>
<organism evidence="3 4">
    <name type="scientific">Kluyveromyces marxianus</name>
    <name type="common">Yeast</name>
    <name type="synonym">Candida kefyr</name>
    <dbReference type="NCBI Taxonomy" id="4911"/>
    <lineage>
        <taxon>Eukaryota</taxon>
        <taxon>Fungi</taxon>
        <taxon>Dikarya</taxon>
        <taxon>Ascomycota</taxon>
        <taxon>Saccharomycotina</taxon>
        <taxon>Saccharomycetes</taxon>
        <taxon>Saccharomycetales</taxon>
        <taxon>Saccharomycetaceae</taxon>
        <taxon>Kluyveromyces</taxon>
    </lineage>
</organism>
<dbReference type="EMBL" id="CP015054">
    <property type="protein sequence ID" value="QGN14175.1"/>
    <property type="molecule type" value="Genomic_DNA"/>
</dbReference>
<feature type="compositionally biased region" description="Basic and acidic residues" evidence="2">
    <location>
        <begin position="252"/>
        <end position="264"/>
    </location>
</feature>
<keyword evidence="1" id="KW-0175">Coiled coil</keyword>
<evidence type="ECO:0000313" key="3">
    <source>
        <dbReference type="EMBL" id="QGN14175.1"/>
    </source>
</evidence>
<accession>A0ABX6EPH9</accession>
<feature type="region of interest" description="Disordered" evidence="2">
    <location>
        <begin position="59"/>
        <end position="79"/>
    </location>
</feature>
<sequence length="336" mass="37520">MALAGKRSHLLVLREHTNNNSSTKSKLGKDVSIGGQSDGRFILSRKRVKLNSERCKVSAEYSSPIDSDDDRNDTGYSSVDFDSMIHPSRKPELNFPDPSALAQLVNCSASGSDNFNSRTKFKCENLANVASNTTSNESATEIGIQAADSNPNDTAVFSSTASTANYLTTAVPRPLSRHSSCVVPQSDLLARERCFDYIVQSIDEVWARYCDTTSSAENQLYPYGYASPVSESDISGNESDSGYKSNTDTETDNEHRKVSNLPDSKELQSLKDRLTKAKHALEQTVDSLQFQDCMLFWNRWDMIKYNAVEMMEEEDDDELVESVIEELEEGRWYNES</sequence>
<evidence type="ECO:0000256" key="1">
    <source>
        <dbReference type="SAM" id="Coils"/>
    </source>
</evidence>
<feature type="region of interest" description="Disordered" evidence="2">
    <location>
        <begin position="231"/>
        <end position="264"/>
    </location>
</feature>
<protein>
    <submittedName>
        <fullName evidence="3">Uncharacterized protein</fullName>
    </submittedName>
</protein>
<keyword evidence="4" id="KW-1185">Reference proteome</keyword>
<evidence type="ECO:0000256" key="2">
    <source>
        <dbReference type="SAM" id="MobiDB-lite"/>
    </source>
</evidence>
<evidence type="ECO:0000313" key="4">
    <source>
        <dbReference type="Proteomes" id="UP000422736"/>
    </source>
</evidence>
<reference evidence="3 4" key="1">
    <citation type="submission" date="2016-03" db="EMBL/GenBank/DDBJ databases">
        <title>How can Kluyveromyces marxianus grow so fast - potential evolutionary course in Saccharomyces Complex revealed by comparative genomics.</title>
        <authorList>
            <person name="Mo W."/>
            <person name="Lu W."/>
            <person name="Yang X."/>
            <person name="Qi J."/>
            <person name="Lv H."/>
        </authorList>
    </citation>
    <scope>NUCLEOTIDE SEQUENCE [LARGE SCALE GENOMIC DNA]</scope>
    <source>
        <strain evidence="3 4">FIM1</strain>
    </source>
</reference>
<reference evidence="3 4" key="2">
    <citation type="submission" date="2019-11" db="EMBL/GenBank/DDBJ databases">
        <authorList>
            <person name="Lu H."/>
        </authorList>
    </citation>
    <scope>NUCLEOTIDE SEQUENCE [LARGE SCALE GENOMIC DNA]</scope>
    <source>
        <strain evidence="3 4">FIM1</strain>
    </source>
</reference>
<feature type="compositionally biased region" description="Polar residues" evidence="2">
    <location>
        <begin position="231"/>
        <end position="248"/>
    </location>
</feature>